<dbReference type="SUPFAM" id="SSF53927">
    <property type="entry name" value="Cytidine deaminase-like"/>
    <property type="match status" value="1"/>
</dbReference>
<proteinExistence type="inferred from homology"/>
<keyword evidence="1" id="KW-0963">Cytoplasm</keyword>
<dbReference type="Pfam" id="PF02634">
    <property type="entry name" value="FdhD-NarQ"/>
    <property type="match status" value="1"/>
</dbReference>
<reference evidence="2 3" key="1">
    <citation type="submission" date="2016-10" db="EMBL/GenBank/DDBJ databases">
        <authorList>
            <person name="de Groot N.N."/>
        </authorList>
    </citation>
    <scope>NUCLEOTIDE SEQUENCE [LARGE SCALE GENOMIC DNA]</scope>
    <source>
        <strain evidence="2 3">DSM 12130</strain>
    </source>
</reference>
<dbReference type="InterPro" id="IPR016193">
    <property type="entry name" value="Cytidine_deaminase-like"/>
</dbReference>
<dbReference type="PANTHER" id="PTHR30592:SF4">
    <property type="entry name" value="SULFUR CARRIER PROTEIN FDHD"/>
    <property type="match status" value="1"/>
</dbReference>
<feature type="active site" description="Cysteine persulfide intermediate" evidence="1">
    <location>
        <position position="116"/>
    </location>
</feature>
<dbReference type="InterPro" id="IPR003786">
    <property type="entry name" value="FdhD"/>
</dbReference>
<accession>A0A1H0V8R3</accession>
<dbReference type="OrthoDB" id="3197277at2"/>
<dbReference type="AlphaFoldDB" id="A0A1H0V8R3"/>
<dbReference type="STRING" id="91360.SAMN05660330_03928"/>
<evidence type="ECO:0000256" key="1">
    <source>
        <dbReference type="HAMAP-Rule" id="MF_00187"/>
    </source>
</evidence>
<name>A0A1H0V8R3_9BACT</name>
<keyword evidence="3" id="KW-1185">Reference proteome</keyword>
<evidence type="ECO:0000313" key="3">
    <source>
        <dbReference type="Proteomes" id="UP000199073"/>
    </source>
</evidence>
<comment type="similarity">
    <text evidence="1">Belongs to the FdhD family.</text>
</comment>
<comment type="caution">
    <text evidence="1">Lacks conserved residue(s) required for the propagation of feature annotation.</text>
</comment>
<evidence type="ECO:0000313" key="2">
    <source>
        <dbReference type="EMBL" id="SDP74734.1"/>
    </source>
</evidence>
<comment type="function">
    <text evidence="1">Required for formate dehydrogenase (FDH) activity. Acts as a sulfur carrier protein that transfers sulfur from IscS to the molybdenum cofactor prior to its insertion into FDH.</text>
</comment>
<sequence length="294" mass="33490">MTKDRIYTNNNDWYQPTHRVEVTDETGQIKEVHIVTEFPLTIKVNDKEIVTLMTLGTHPEYLILGYLKNQRMIEDYADITSLEVNLRGETASITTREDRVIDLKHKMSRKIVTTGCGEGTVFSCSLDKIYDIRLQPFPIKKSSIYNLLKEIRPLNVIYAAGGSVHTCALCSLDRVLILIEDVGRHNAADSIAGKMWAEDISGSDKLFYTTGRITSEIVIKAALMNIPILISRSGITKMGLDIARNLGMTIIARAKGKRFFVYNNHEMIDFEERGDSLKERDRKSLLFKKHIKMF</sequence>
<dbReference type="Proteomes" id="UP000199073">
    <property type="component" value="Unassembled WGS sequence"/>
</dbReference>
<dbReference type="PIRSF" id="PIRSF015626">
    <property type="entry name" value="FdhD"/>
    <property type="match status" value="1"/>
</dbReference>
<dbReference type="HAMAP" id="MF_00187">
    <property type="entry name" value="FdhD"/>
    <property type="match status" value="1"/>
</dbReference>
<dbReference type="GO" id="GO:0006777">
    <property type="term" value="P:Mo-molybdopterin cofactor biosynthetic process"/>
    <property type="evidence" value="ECO:0007669"/>
    <property type="project" value="UniProtKB-UniRule"/>
</dbReference>
<protein>
    <recommendedName>
        <fullName evidence="1">Sulfur carrier protein FdhD</fullName>
    </recommendedName>
</protein>
<dbReference type="EMBL" id="FNJI01000043">
    <property type="protein sequence ID" value="SDP74734.1"/>
    <property type="molecule type" value="Genomic_DNA"/>
</dbReference>
<dbReference type="Gene3D" id="3.10.20.10">
    <property type="match status" value="1"/>
</dbReference>
<comment type="subcellular location">
    <subcellularLocation>
        <location evidence="1">Cytoplasm</location>
    </subcellularLocation>
</comment>
<dbReference type="RefSeq" id="WP_092225836.1">
    <property type="nucleotide sequence ID" value="NZ_FNJI01000043.1"/>
</dbReference>
<keyword evidence="1" id="KW-0501">Molybdenum cofactor biosynthesis</keyword>
<dbReference type="GO" id="GO:0016783">
    <property type="term" value="F:sulfurtransferase activity"/>
    <property type="evidence" value="ECO:0007669"/>
    <property type="project" value="InterPro"/>
</dbReference>
<dbReference type="PANTHER" id="PTHR30592">
    <property type="entry name" value="FORMATE DEHYDROGENASE"/>
    <property type="match status" value="1"/>
</dbReference>
<dbReference type="Gene3D" id="3.40.140.10">
    <property type="entry name" value="Cytidine Deaminase, domain 2"/>
    <property type="match status" value="1"/>
</dbReference>
<dbReference type="GO" id="GO:0005737">
    <property type="term" value="C:cytoplasm"/>
    <property type="evidence" value="ECO:0007669"/>
    <property type="project" value="UniProtKB-SubCell"/>
</dbReference>
<gene>
    <name evidence="1" type="primary">fdhD</name>
    <name evidence="2" type="ORF">SAMN05660330_03928</name>
</gene>
<dbReference type="GO" id="GO:0097163">
    <property type="term" value="F:sulfur carrier activity"/>
    <property type="evidence" value="ECO:0007669"/>
    <property type="project" value="UniProtKB-UniRule"/>
</dbReference>
<organism evidence="2 3">
    <name type="scientific">Desulforhopalus singaporensis</name>
    <dbReference type="NCBI Taxonomy" id="91360"/>
    <lineage>
        <taxon>Bacteria</taxon>
        <taxon>Pseudomonadati</taxon>
        <taxon>Thermodesulfobacteriota</taxon>
        <taxon>Desulfobulbia</taxon>
        <taxon>Desulfobulbales</taxon>
        <taxon>Desulfocapsaceae</taxon>
        <taxon>Desulforhopalus</taxon>
    </lineage>
</organism>